<sequence>TLQISPDNDENTQGRIIQIGTNLFLFDKIFHSTKSIQHLNLRLSADLKKETFCPTSYQIINQQDLQTILNHKDKLKIFNEYLQIKIADGEKLIVCTNTKLTAVISNGGENSDWEFQCAQLDSSINGNINAVNTYWEKKPMITFCKKVDSTNVNVELSGYNGYDFIEGQKYKLNIINKQNVIKYYSEDSQGNQYTTQNIEYTANKTHQYGCSYIKLKVLLFGNFISNRCVVFWMSPKYGSNQDTKLTYGQIIKVRLNGIQSTFNRGLHFSPSCFSLSPLLNENASWAFYQDNASKNLIVQKINADGTLNGSSININQQGQPMDITSLPNGGFAILAKNGDKCWIASYDNNGTQAWNIILHDNGDNPTVVRQQISFLNAQGQQPFGMENMYKPYNGKLLYARGRLFIAWAYYNHFGMDSKGARNDHTGSTMFSMDYITSNQRLLYFSFNPTHSLNQELYYDGRFVYFGSLGDAYPQNVKIKLCETYAAQCYEFQDKIDLVNDNEMPSNGSGKAGGRFGGITKKIGINQKQVLYQRKEQKTNSDFLPKLINHVNEVSLQLIEPQIIDKKFSLNKVSRVQLLTGDLGKRANVIKSVNYGKNILILFNLVDQAGDINTFNKDFTQDNDECYIMLVNSNDGSKILEETKIPDSISANDLMRVLQDGRVVYTQVNKDNSVDYFYTPIPPPNIYPDVIVQNDPIYGYGATLLKGQTQPVAITVDNDTTQKPSSGLIQIVHFGLFFLIGLLCFEF</sequence>
<gene>
    <name evidence="1" type="ORF">IMG5_060490</name>
</gene>
<dbReference type="InParanoid" id="G0QNN7"/>
<dbReference type="OrthoDB" id="322533at2759"/>
<dbReference type="GeneID" id="14909336"/>
<keyword evidence="2" id="KW-1185">Reference proteome</keyword>
<protein>
    <submittedName>
        <fullName evidence="1">Uncharacterized protein</fullName>
    </submittedName>
</protein>
<reference evidence="1 2" key="1">
    <citation type="submission" date="2011-07" db="EMBL/GenBank/DDBJ databases">
        <authorList>
            <person name="Coyne R."/>
            <person name="Brami D."/>
            <person name="Johnson J."/>
            <person name="Hostetler J."/>
            <person name="Hannick L."/>
            <person name="Clark T."/>
            <person name="Cassidy-Hanley D."/>
            <person name="Inman J."/>
        </authorList>
    </citation>
    <scope>NUCLEOTIDE SEQUENCE [LARGE SCALE GENOMIC DNA]</scope>
    <source>
        <strain evidence="1 2">G5</strain>
    </source>
</reference>
<organism evidence="1 2">
    <name type="scientific">Ichthyophthirius multifiliis</name>
    <name type="common">White spot disease agent</name>
    <name type="synonym">Ich</name>
    <dbReference type="NCBI Taxonomy" id="5932"/>
    <lineage>
        <taxon>Eukaryota</taxon>
        <taxon>Sar</taxon>
        <taxon>Alveolata</taxon>
        <taxon>Ciliophora</taxon>
        <taxon>Intramacronucleata</taxon>
        <taxon>Oligohymenophorea</taxon>
        <taxon>Hymenostomatida</taxon>
        <taxon>Ophryoglenina</taxon>
        <taxon>Ichthyophthirius</taxon>
    </lineage>
</organism>
<dbReference type="AlphaFoldDB" id="G0QNN7"/>
<dbReference type="STRING" id="857967.G0QNN7"/>
<dbReference type="RefSeq" id="XP_004037142.1">
    <property type="nucleotide sequence ID" value="XM_004037094.1"/>
</dbReference>
<dbReference type="Proteomes" id="UP000008983">
    <property type="component" value="Unassembled WGS sequence"/>
</dbReference>
<dbReference type="EMBL" id="GL983505">
    <property type="protein sequence ID" value="EGR33156.1"/>
    <property type="molecule type" value="Genomic_DNA"/>
</dbReference>
<dbReference type="eggNOG" id="ENOG502T0RG">
    <property type="taxonomic scope" value="Eukaryota"/>
</dbReference>
<accession>G0QNN7</accession>
<evidence type="ECO:0000313" key="2">
    <source>
        <dbReference type="Proteomes" id="UP000008983"/>
    </source>
</evidence>
<feature type="non-terminal residue" evidence="1">
    <location>
        <position position="1"/>
    </location>
</feature>
<dbReference type="OMA" id="YQCKESS"/>
<proteinExistence type="predicted"/>
<name>G0QNN7_ICHMU</name>
<evidence type="ECO:0000313" key="1">
    <source>
        <dbReference type="EMBL" id="EGR33156.1"/>
    </source>
</evidence>